<reference evidence="2 3" key="1">
    <citation type="submission" date="2024-10" db="EMBL/GenBank/DDBJ databases">
        <title>The Natural Products Discovery Center: Release of the First 8490 Sequenced Strains for Exploring Actinobacteria Biosynthetic Diversity.</title>
        <authorList>
            <person name="Kalkreuter E."/>
            <person name="Kautsar S.A."/>
            <person name="Yang D."/>
            <person name="Bader C.D."/>
            <person name="Teijaro C.N."/>
            <person name="Fluegel L."/>
            <person name="Davis C.M."/>
            <person name="Simpson J.R."/>
            <person name="Lauterbach L."/>
            <person name="Steele A.D."/>
            <person name="Gui C."/>
            <person name="Meng S."/>
            <person name="Li G."/>
            <person name="Viehrig K."/>
            <person name="Ye F."/>
            <person name="Su P."/>
            <person name="Kiefer A.F."/>
            <person name="Nichols A."/>
            <person name="Cepeda A.J."/>
            <person name="Yan W."/>
            <person name="Fan B."/>
            <person name="Jiang Y."/>
            <person name="Adhikari A."/>
            <person name="Zheng C.-J."/>
            <person name="Schuster L."/>
            <person name="Cowan T.M."/>
            <person name="Smanski M.J."/>
            <person name="Chevrette M.G."/>
            <person name="De Carvalho L.P.S."/>
            <person name="Shen B."/>
        </authorList>
    </citation>
    <scope>NUCLEOTIDE SEQUENCE [LARGE SCALE GENOMIC DNA]</scope>
    <source>
        <strain evidence="2 3">NPDC007066</strain>
    </source>
</reference>
<protein>
    <recommendedName>
        <fullName evidence="1">Transposase for insertion sequence element IS21-like C-terminal domain-containing protein</fullName>
    </recommendedName>
</protein>
<proteinExistence type="predicted"/>
<evidence type="ECO:0000313" key="3">
    <source>
        <dbReference type="Proteomes" id="UP001601288"/>
    </source>
</evidence>
<dbReference type="RefSeq" id="WP_388388418.1">
    <property type="nucleotide sequence ID" value="NZ_JBEYGJ010000053.1"/>
</dbReference>
<accession>A0ABW6LKK0</accession>
<dbReference type="Pfam" id="PF22483">
    <property type="entry name" value="Mu-transpos_C_2"/>
    <property type="match status" value="1"/>
</dbReference>
<dbReference type="Proteomes" id="UP001601288">
    <property type="component" value="Unassembled WGS sequence"/>
</dbReference>
<name>A0ABW6LKK0_9ACTN</name>
<comment type="caution">
    <text evidence="2">The sequence shown here is derived from an EMBL/GenBank/DDBJ whole genome shotgun (WGS) entry which is preliminary data.</text>
</comment>
<dbReference type="InterPro" id="IPR054353">
    <property type="entry name" value="IstA-like_C"/>
</dbReference>
<sequence length="107" mass="12059">MAGQQAVQHSLDRPRPPQAPIHQHLRLIQHQRHRTVDPSYWRRVHTPGCDHCVRVETGDYSVDPAAIGGMVTVLRGNGEVIVLARGGEIVPRHPRYGARHETFTDPH</sequence>
<dbReference type="EMBL" id="JBIAFP010000017">
    <property type="protein sequence ID" value="MFE9228117.1"/>
    <property type="molecule type" value="Genomic_DNA"/>
</dbReference>
<evidence type="ECO:0000259" key="1">
    <source>
        <dbReference type="Pfam" id="PF22483"/>
    </source>
</evidence>
<gene>
    <name evidence="2" type="ORF">ACFYM3_26485</name>
</gene>
<keyword evidence="3" id="KW-1185">Reference proteome</keyword>
<evidence type="ECO:0000313" key="2">
    <source>
        <dbReference type="EMBL" id="MFE9228117.1"/>
    </source>
</evidence>
<organism evidence="2 3">
    <name type="scientific">Streptomyces massasporeus</name>
    <dbReference type="NCBI Taxonomy" id="67324"/>
    <lineage>
        <taxon>Bacteria</taxon>
        <taxon>Bacillati</taxon>
        <taxon>Actinomycetota</taxon>
        <taxon>Actinomycetes</taxon>
        <taxon>Kitasatosporales</taxon>
        <taxon>Streptomycetaceae</taxon>
        <taxon>Streptomyces</taxon>
    </lineage>
</organism>
<feature type="domain" description="Transposase for insertion sequence element IS21-like C-terminal" evidence="1">
    <location>
        <begin position="47"/>
        <end position="105"/>
    </location>
</feature>